<name>A0A0Q3TIE7_9BACI</name>
<organism evidence="1 2">
    <name type="scientific">Heyndrickxia shackletonii</name>
    <dbReference type="NCBI Taxonomy" id="157838"/>
    <lineage>
        <taxon>Bacteria</taxon>
        <taxon>Bacillati</taxon>
        <taxon>Bacillota</taxon>
        <taxon>Bacilli</taxon>
        <taxon>Bacillales</taxon>
        <taxon>Bacillaceae</taxon>
        <taxon>Heyndrickxia</taxon>
    </lineage>
</organism>
<dbReference type="PATRIC" id="fig|157838.3.peg.2084"/>
<protein>
    <submittedName>
        <fullName evidence="1">Uncharacterized protein</fullName>
    </submittedName>
</protein>
<dbReference type="Proteomes" id="UP000051888">
    <property type="component" value="Unassembled WGS sequence"/>
</dbReference>
<evidence type="ECO:0000313" key="2">
    <source>
        <dbReference type="Proteomes" id="UP000051888"/>
    </source>
</evidence>
<evidence type="ECO:0000313" key="1">
    <source>
        <dbReference type="EMBL" id="KQL53712.1"/>
    </source>
</evidence>
<reference evidence="1 2" key="1">
    <citation type="submission" date="2015-09" db="EMBL/GenBank/DDBJ databases">
        <title>Genome sequencing project for genomic taxonomy and phylogenomics of Bacillus-like bacteria.</title>
        <authorList>
            <person name="Liu B."/>
            <person name="Wang J."/>
            <person name="Zhu Y."/>
            <person name="Liu G."/>
            <person name="Chen Q."/>
            <person name="Chen Z."/>
            <person name="Lan J."/>
            <person name="Che J."/>
            <person name="Ge C."/>
            <person name="Shi H."/>
            <person name="Pan Z."/>
            <person name="Liu X."/>
        </authorList>
    </citation>
    <scope>NUCLEOTIDE SEQUENCE [LARGE SCALE GENOMIC DNA]</scope>
    <source>
        <strain evidence="1 2">LMG 18435</strain>
    </source>
</reference>
<proteinExistence type="predicted"/>
<keyword evidence="2" id="KW-1185">Reference proteome</keyword>
<gene>
    <name evidence="1" type="ORF">AN964_09495</name>
</gene>
<sequence>MYIIEKANIEMENREKVTSLLIKDNKIYSMKDSFKRNNYIRMNLSEFIMTPTHVMADLNAPPSGFQEMKQYFIDNFLLKGTGTIISAFSIQFENQFEDELRKKRTSLINSPIDYVIAVKLPLGKISTTIIRKCKRNKIPIIFVELNGFEDLIEKPWGWIKEAMFPYNPILVPIFTSQQKAKKNLLKIWNEILDKEKIPHIFDEIPEKTPIELKNLKKFGVFPKRGDLSIGSEINYNLYFKANKVDERGLIHYDKDKLAVMVQKGQITTSCHEVIYRPGFGEELMIESTSLFV</sequence>
<dbReference type="AlphaFoldDB" id="A0A0Q3TIE7"/>
<accession>A0A0Q3TIE7</accession>
<comment type="caution">
    <text evidence="1">The sequence shown here is derived from an EMBL/GenBank/DDBJ whole genome shotgun (WGS) entry which is preliminary data.</text>
</comment>
<dbReference type="STRING" id="157838.AN964_09495"/>
<dbReference type="EMBL" id="LJJC01000004">
    <property type="protein sequence ID" value="KQL53712.1"/>
    <property type="molecule type" value="Genomic_DNA"/>
</dbReference>